<keyword evidence="1" id="KW-0808">Transferase</keyword>
<evidence type="ECO:0000313" key="7">
    <source>
        <dbReference type="Proteomes" id="UP000180166"/>
    </source>
</evidence>
<proteinExistence type="predicted"/>
<dbReference type="GO" id="GO:0016746">
    <property type="term" value="F:acyltransferase activity"/>
    <property type="evidence" value="ECO:0007669"/>
    <property type="project" value="UniProtKB-KW"/>
</dbReference>
<dbReference type="KEGG" id="nsr:NS506_02382"/>
<dbReference type="AlphaFoldDB" id="A0ABC9YRN4"/>
<evidence type="ECO:0000313" key="4">
    <source>
        <dbReference type="EMBL" id="APA96448.1"/>
    </source>
</evidence>
<keyword evidence="6" id="KW-1185">Reference proteome</keyword>
<evidence type="ECO:0000256" key="2">
    <source>
        <dbReference type="ARBA" id="ARBA00023315"/>
    </source>
</evidence>
<name>A0ABC9YRN4_9NOCA</name>
<feature type="domain" description="Phthiocerol/phthiodiolone dimycocerosyl transferase C-terminal" evidence="3">
    <location>
        <begin position="72"/>
        <end position="258"/>
    </location>
</feature>
<organism evidence="5 6">
    <name type="scientific">Nocardia seriolae</name>
    <dbReference type="NCBI Taxonomy" id="37332"/>
    <lineage>
        <taxon>Bacteria</taxon>
        <taxon>Bacillati</taxon>
        <taxon>Actinomycetota</taxon>
        <taxon>Actinomycetes</taxon>
        <taxon>Mycobacteriales</taxon>
        <taxon>Nocardiaceae</taxon>
        <taxon>Nocardia</taxon>
    </lineage>
</organism>
<accession>A0ABC9YRN4</accession>
<evidence type="ECO:0000313" key="6">
    <source>
        <dbReference type="Proteomes" id="UP000037179"/>
    </source>
</evidence>
<protein>
    <recommendedName>
        <fullName evidence="3">Phthiocerol/phthiodiolone dimycocerosyl transferase C-terminal domain-containing protein</fullName>
    </recommendedName>
</protein>
<gene>
    <name evidence="4" type="ORF">NS506_02382</name>
    <name evidence="5" type="ORF">NSK11_contig00028-0036</name>
</gene>
<dbReference type="Gene3D" id="3.30.559.30">
    <property type="entry name" value="Nonribosomal peptide synthetase, condensation domain"/>
    <property type="match status" value="1"/>
</dbReference>
<sequence length="292" mass="31502">MGFELLTELWRTAATLGATTAIPTPVPAFPRSLEDLLAERGIAVPEPAMPDLTGLYSFAPSETHGRPGLRVAPDQRIALSDTDTTTLLHHARAQGTTLYALLSAAIIRAERAVIGETSGAATADELPMVIGHAVDLRPHLQPPTHPSDTTNGLGCAPTVTRCGPDTDLHIFAKEVKAQIVHSIDSGTALTTMLAASRIPENGARDYAANIITNWGVVPALDFPKGMRVVDFRGFVTGDSLPEISYFVYTFQGRLNIEFAYSESTHQYSRITELRRTIAANLKMLIHGLAHRS</sequence>
<reference evidence="5 6" key="2">
    <citation type="journal article" date="2016" name="Genome Announc.">
        <title>Draft Genome Sequence of Erythromycin- and Oxytetracycline-Sensitive Nocardia seriolae Strain U-1 (NBRC 110359).</title>
        <authorList>
            <person name="Imajoh M."/>
            <person name="Sukeda M."/>
            <person name="Shimizu M."/>
            <person name="Yamane J."/>
            <person name="Ohnishi K."/>
            <person name="Oshima S."/>
        </authorList>
    </citation>
    <scope>NUCLEOTIDE SEQUENCE [LARGE SCALE GENOMIC DNA]</scope>
    <source>
        <strain evidence="5 6">U-1</strain>
    </source>
</reference>
<dbReference type="Pfam" id="PF16911">
    <property type="entry name" value="PapA_C"/>
    <property type="match status" value="1"/>
</dbReference>
<dbReference type="SUPFAM" id="SSF52777">
    <property type="entry name" value="CoA-dependent acyltransferases"/>
    <property type="match status" value="1"/>
</dbReference>
<dbReference type="InterPro" id="IPR031641">
    <property type="entry name" value="PapA_C"/>
</dbReference>
<dbReference type="Proteomes" id="UP000180166">
    <property type="component" value="Chromosome"/>
</dbReference>
<evidence type="ECO:0000256" key="1">
    <source>
        <dbReference type="ARBA" id="ARBA00022679"/>
    </source>
</evidence>
<evidence type="ECO:0000259" key="3">
    <source>
        <dbReference type="Pfam" id="PF16911"/>
    </source>
</evidence>
<dbReference type="EMBL" id="CP017839">
    <property type="protein sequence ID" value="APA96448.1"/>
    <property type="molecule type" value="Genomic_DNA"/>
</dbReference>
<dbReference type="Proteomes" id="UP000037179">
    <property type="component" value="Unassembled WGS sequence"/>
</dbReference>
<reference evidence="4 7" key="3">
    <citation type="submission" date="2016-10" db="EMBL/GenBank/DDBJ databases">
        <title>Genome sequence of Nocardia seriolae strain EM150506, isolated from Anguila japonica.</title>
        <authorList>
            <person name="Han H.-J."/>
        </authorList>
    </citation>
    <scope>NUCLEOTIDE SEQUENCE [LARGE SCALE GENOMIC DNA]</scope>
    <source>
        <strain evidence="4 7">EM150506</strain>
    </source>
</reference>
<dbReference type="EMBL" id="BBYQ01000028">
    <property type="protein sequence ID" value="GAP28122.1"/>
    <property type="molecule type" value="Genomic_DNA"/>
</dbReference>
<keyword evidence="2" id="KW-0012">Acyltransferase</keyword>
<evidence type="ECO:0000313" key="5">
    <source>
        <dbReference type="EMBL" id="GAP28122.1"/>
    </source>
</evidence>
<reference evidence="6" key="1">
    <citation type="submission" date="2015-07" db="EMBL/GenBank/DDBJ databases">
        <title>Nocardia seriolae U-1 whole genome shotgun sequence.</title>
        <authorList>
            <person name="Imajoh M."/>
            <person name="Fukumoto Y."/>
            <person name="Sukeda M."/>
            <person name="Yamane J."/>
            <person name="Yamasaki K."/>
            <person name="Shimizu M."/>
            <person name="Ohnishi K."/>
            <person name="Oshima S."/>
        </authorList>
    </citation>
    <scope>NUCLEOTIDE SEQUENCE [LARGE SCALE GENOMIC DNA]</scope>
    <source>
        <strain evidence="6">U-1</strain>
    </source>
</reference>